<gene>
    <name evidence="1" type="ORF">EDWATA_03592</name>
</gene>
<dbReference type="Proteomes" id="UP000003692">
    <property type="component" value="Unassembled WGS sequence"/>
</dbReference>
<sequence>MADYRHRLSPLTYRPASTDIDNQLWMFRHPDVYTSIIDR</sequence>
<reference evidence="1 2" key="1">
    <citation type="submission" date="2010-02" db="EMBL/GenBank/DDBJ databases">
        <authorList>
            <person name="Weinstock G."/>
            <person name="Sodergren E."/>
            <person name="Clifton S."/>
            <person name="Fulton L."/>
            <person name="Fulton B."/>
            <person name="Courtney L."/>
            <person name="Fronick C."/>
            <person name="Harrison M."/>
            <person name="Strong C."/>
            <person name="Farmer C."/>
            <person name="Delahaunty K."/>
            <person name="Markovic C."/>
            <person name="Hall O."/>
            <person name="Minx P."/>
            <person name="Tomlinson C."/>
            <person name="Mitreva M."/>
            <person name="Nelson J."/>
            <person name="Hou S."/>
            <person name="Wollam A."/>
            <person name="Pepin K.H."/>
            <person name="Johnson M."/>
            <person name="Bhonagiri V."/>
            <person name="Zhang X."/>
            <person name="Suruliraj S."/>
            <person name="Warren W."/>
            <person name="Chinwalla A."/>
            <person name="Mardis E.R."/>
            <person name="Wilson R.K."/>
        </authorList>
    </citation>
    <scope>NUCLEOTIDE SEQUENCE [LARGE SCALE GENOMIC DNA]</scope>
    <source>
        <strain evidence="1 2">ATCC 23685</strain>
    </source>
</reference>
<dbReference type="EMBL" id="ADGK01000281">
    <property type="protein sequence ID" value="EFE21445.1"/>
    <property type="molecule type" value="Genomic_DNA"/>
</dbReference>
<name>D4F9X6_EDWTA</name>
<organism evidence="1 2">
    <name type="scientific">Edwardsiella tarda ATCC 23685</name>
    <dbReference type="NCBI Taxonomy" id="500638"/>
    <lineage>
        <taxon>Bacteria</taxon>
        <taxon>Pseudomonadati</taxon>
        <taxon>Pseudomonadota</taxon>
        <taxon>Gammaproteobacteria</taxon>
        <taxon>Enterobacterales</taxon>
        <taxon>Hafniaceae</taxon>
        <taxon>Edwardsiella</taxon>
    </lineage>
</organism>
<accession>D4F9X6</accession>
<evidence type="ECO:0000313" key="1">
    <source>
        <dbReference type="EMBL" id="EFE21445.1"/>
    </source>
</evidence>
<evidence type="ECO:0000313" key="2">
    <source>
        <dbReference type="Proteomes" id="UP000003692"/>
    </source>
</evidence>
<proteinExistence type="predicted"/>
<dbReference type="HOGENOM" id="CLU_3308798_0_0_6"/>
<comment type="caution">
    <text evidence="1">The sequence shown here is derived from an EMBL/GenBank/DDBJ whole genome shotgun (WGS) entry which is preliminary data.</text>
</comment>
<protein>
    <submittedName>
        <fullName evidence="1">Uncharacterized protein</fullName>
    </submittedName>
</protein>
<dbReference type="AlphaFoldDB" id="D4F9X6"/>